<keyword evidence="2" id="KW-0812">Transmembrane</keyword>
<keyword evidence="4" id="KW-0032">Aminotransferase</keyword>
<feature type="domain" description="Aminotransferase class V" evidence="3">
    <location>
        <begin position="12"/>
        <end position="279"/>
    </location>
</feature>
<gene>
    <name evidence="4" type="ORF">FK493_00190</name>
</gene>
<dbReference type="AlphaFoldDB" id="A0AAE7G418"/>
<sequence length="381" mass="45815">MFLFLKRFRKYIYFDNSSTNQKPKILYKSTINTIQKKNFNLNRGEYNFSNKNDILFKKLKFLFKKLIKINFIEEIFFFYNSTFSINFIIINLINFLKNTNEILISKTEHNSVLIPLLKLTKNKKIVIIICPIIKLLIFKNIFCNYINNNTIIFAISHISNNYGIIVKIKNLLNICRYNNILSIVDSTQSISYINTNLKKINSDFLFFSFHKLYSLTGVSVLYCNINFINKLNPYFLGGGSSILKKYTLKLKKLDEKFYFGTQNIFSLFSSYYSIKWFIKNKKYIFCINYFLKKNLFYFLKKRNKNCVNTILICSKNGFFFNYYLNLNKIILRCDKLCNYMKNMFINKKNNCRLSLNFFNKIKETFKIKFLIHFFNFKIRNY</sequence>
<dbReference type="EMBL" id="CP041245">
    <property type="protein sequence ID" value="QLK14010.1"/>
    <property type="molecule type" value="Genomic_DNA"/>
</dbReference>
<evidence type="ECO:0000256" key="2">
    <source>
        <dbReference type="SAM" id="Phobius"/>
    </source>
</evidence>
<dbReference type="GO" id="GO:0008483">
    <property type="term" value="F:transaminase activity"/>
    <property type="evidence" value="ECO:0007669"/>
    <property type="project" value="UniProtKB-KW"/>
</dbReference>
<dbReference type="PANTHER" id="PTHR43586:SF8">
    <property type="entry name" value="CYSTEINE DESULFURASE 1, CHLOROPLASTIC"/>
    <property type="match status" value="1"/>
</dbReference>
<reference evidence="4 5" key="1">
    <citation type="submission" date="2019-06" db="EMBL/GenBank/DDBJ databases">
        <authorList>
            <person name="Petrone J.R."/>
            <person name="Munoz-Beristain A."/>
            <person name="Russell J.T."/>
            <person name="Rios-Glusberger P."/>
            <person name="Triplett E.W."/>
        </authorList>
    </citation>
    <scope>NUCLEOTIDE SEQUENCE [LARGE SCALE GENOMIC DNA]</scope>
    <source>
        <strain evidence="4">JRPAMB4</strain>
    </source>
</reference>
<evidence type="ECO:0000313" key="4">
    <source>
        <dbReference type="EMBL" id="QLK14010.1"/>
    </source>
</evidence>
<dbReference type="InterPro" id="IPR015421">
    <property type="entry name" value="PyrdxlP-dep_Trfase_major"/>
</dbReference>
<dbReference type="Gene3D" id="3.90.1150.10">
    <property type="entry name" value="Aspartate Aminotransferase, domain 1"/>
    <property type="match status" value="1"/>
</dbReference>
<dbReference type="Gene3D" id="3.40.640.10">
    <property type="entry name" value="Type I PLP-dependent aspartate aminotransferase-like (Major domain)"/>
    <property type="match status" value="1"/>
</dbReference>
<feature type="transmembrane region" description="Helical" evidence="2">
    <location>
        <begin position="75"/>
        <end position="96"/>
    </location>
</feature>
<dbReference type="SUPFAM" id="SSF53383">
    <property type="entry name" value="PLP-dependent transferases"/>
    <property type="match status" value="1"/>
</dbReference>
<organism evidence="4 5">
    <name type="scientific">Carsonella ruddii</name>
    <dbReference type="NCBI Taxonomy" id="114186"/>
    <lineage>
        <taxon>Bacteria</taxon>
        <taxon>Pseudomonadati</taxon>
        <taxon>Pseudomonadota</taxon>
        <taxon>Gammaproteobacteria</taxon>
        <taxon>Oceanospirillales</taxon>
        <taxon>Halomonadaceae</taxon>
        <taxon>Zymobacter group</taxon>
        <taxon>Candidatus Carsonella</taxon>
    </lineage>
</organism>
<dbReference type="Proteomes" id="UP000510930">
    <property type="component" value="Chromosome"/>
</dbReference>
<keyword evidence="1" id="KW-0663">Pyridoxal phosphate</keyword>
<proteinExistence type="predicted"/>
<name>A0AAE7G418_CARRU</name>
<keyword evidence="4" id="KW-0808">Transferase</keyword>
<dbReference type="InterPro" id="IPR015424">
    <property type="entry name" value="PyrdxlP-dep_Trfase"/>
</dbReference>
<evidence type="ECO:0000313" key="5">
    <source>
        <dbReference type="Proteomes" id="UP000510930"/>
    </source>
</evidence>
<dbReference type="Pfam" id="PF00266">
    <property type="entry name" value="Aminotran_5"/>
    <property type="match status" value="1"/>
</dbReference>
<dbReference type="RefSeq" id="WP_180806764.1">
    <property type="nucleotide sequence ID" value="NZ_CP041245.1"/>
</dbReference>
<dbReference type="InterPro" id="IPR015422">
    <property type="entry name" value="PyrdxlP-dep_Trfase_small"/>
</dbReference>
<dbReference type="PANTHER" id="PTHR43586">
    <property type="entry name" value="CYSTEINE DESULFURASE"/>
    <property type="match status" value="1"/>
</dbReference>
<keyword evidence="2" id="KW-0472">Membrane</keyword>
<evidence type="ECO:0000256" key="1">
    <source>
        <dbReference type="ARBA" id="ARBA00022898"/>
    </source>
</evidence>
<protein>
    <submittedName>
        <fullName evidence="4">Aminotransferase class V-fold PLP-dependent enzyme</fullName>
    </submittedName>
</protein>
<accession>A0AAE7G418</accession>
<evidence type="ECO:0000259" key="3">
    <source>
        <dbReference type="Pfam" id="PF00266"/>
    </source>
</evidence>
<keyword evidence="2" id="KW-1133">Transmembrane helix</keyword>
<dbReference type="InterPro" id="IPR000192">
    <property type="entry name" value="Aminotrans_V_dom"/>
</dbReference>